<comment type="caution">
    <text evidence="2">The sequence shown here is derived from an EMBL/GenBank/DDBJ whole genome shotgun (WGS) entry which is preliminary data.</text>
</comment>
<accession>A0ABP0ITQ6</accession>
<evidence type="ECO:0000256" key="1">
    <source>
        <dbReference type="SAM" id="MobiDB-lite"/>
    </source>
</evidence>
<keyword evidence="3" id="KW-1185">Reference proteome</keyword>
<reference evidence="2 3" key="1">
    <citation type="submission" date="2024-02" db="EMBL/GenBank/DDBJ databases">
        <authorList>
            <person name="Chen Y."/>
            <person name="Shah S."/>
            <person name="Dougan E. K."/>
            <person name="Thang M."/>
            <person name="Chan C."/>
        </authorList>
    </citation>
    <scope>NUCLEOTIDE SEQUENCE [LARGE SCALE GENOMIC DNA]</scope>
</reference>
<evidence type="ECO:0008006" key="4">
    <source>
        <dbReference type="Google" id="ProtNLM"/>
    </source>
</evidence>
<dbReference type="Proteomes" id="UP001642484">
    <property type="component" value="Unassembled WGS sequence"/>
</dbReference>
<name>A0ABP0ITQ6_9DINO</name>
<feature type="region of interest" description="Disordered" evidence="1">
    <location>
        <begin position="463"/>
        <end position="495"/>
    </location>
</feature>
<feature type="compositionally biased region" description="Low complexity" evidence="1">
    <location>
        <begin position="584"/>
        <end position="597"/>
    </location>
</feature>
<organism evidence="2 3">
    <name type="scientific">Durusdinium trenchii</name>
    <dbReference type="NCBI Taxonomy" id="1381693"/>
    <lineage>
        <taxon>Eukaryota</taxon>
        <taxon>Sar</taxon>
        <taxon>Alveolata</taxon>
        <taxon>Dinophyceae</taxon>
        <taxon>Suessiales</taxon>
        <taxon>Symbiodiniaceae</taxon>
        <taxon>Durusdinium</taxon>
    </lineage>
</organism>
<feature type="region of interest" description="Disordered" evidence="1">
    <location>
        <begin position="584"/>
        <end position="623"/>
    </location>
</feature>
<gene>
    <name evidence="2" type="ORF">CCMP2556_LOCUS8082</name>
</gene>
<sequence length="623" mass="69923">MAEPVEDLLLVSQIRSLRCKNTHVQEQTTKMCSVLADWQSRQQLEVRKRLDCRRTIKVIEQFEHLSATKLAFAGWKQRLREQKRQDFLLMSKLPPESGLLIHAFLSWRCAATQARLASTRKERDEAFVLARRSHQACDAKLDAMRLRLLKERRSRRLADTRAALACLQVLASLGQLSFGLAPCATTPELAALCFCAWQLSVSQAAQGHALQNRIGEAGVRSFDEPKRHNLRMSVDQISRDHNAKWHLCRLSGMPSPAHLCFAVWRLWSSCRFRCEKFPGRLSGRITQRLQAGVKRLWLQRWQNALCQLRLFRSTSGAFLRRCFRYWADMARQTHWKRSGKLREPEERRAKETLCALLLLSFRGLHMNAQVQRAERECMTCDVDDRSTARQQAVKPTYATKAVGGEDDEGSQVELYGRKQTTVGFGMKPQPIARPSGFLLPDLHLLWVAFQAMKIFPRWPSVGLSSSKAEKQTPKQDGAGLLKEAREGAQRRSLSAPSRMDFQGICRGVLQGSSRPGRVYRSSALRERPQAVVTSAGRTPGDKDKANVSNAAALSLQAIKFIASVGVSNPAGPLPPVDCAFSEAPSVFSSPGRSSVSGDFRAGSPPASPEQWPFSARIVENPLR</sequence>
<feature type="region of interest" description="Disordered" evidence="1">
    <location>
        <begin position="519"/>
        <end position="544"/>
    </location>
</feature>
<protein>
    <recommendedName>
        <fullName evidence="4">Sfi1 spindle body domain-containing protein</fullName>
    </recommendedName>
</protein>
<evidence type="ECO:0000313" key="3">
    <source>
        <dbReference type="Proteomes" id="UP001642484"/>
    </source>
</evidence>
<dbReference type="EMBL" id="CAXAMN010003647">
    <property type="protein sequence ID" value="CAK9005471.1"/>
    <property type="molecule type" value="Genomic_DNA"/>
</dbReference>
<evidence type="ECO:0000313" key="2">
    <source>
        <dbReference type="EMBL" id="CAK9005471.1"/>
    </source>
</evidence>
<proteinExistence type="predicted"/>